<dbReference type="PROSITE" id="PS51918">
    <property type="entry name" value="RADICAL_SAM"/>
    <property type="match status" value="1"/>
</dbReference>
<dbReference type="Proteomes" id="UP000005085">
    <property type="component" value="Unassembled WGS sequence"/>
</dbReference>
<dbReference type="AlphaFoldDB" id="C3XHD8"/>
<evidence type="ECO:0000313" key="10">
    <source>
        <dbReference type="EMBL" id="EEO24427.1"/>
    </source>
</evidence>
<keyword evidence="3" id="KW-0949">S-adenosyl-L-methionine</keyword>
<evidence type="ECO:0000256" key="4">
    <source>
        <dbReference type="ARBA" id="ARBA00022723"/>
    </source>
</evidence>
<reference evidence="10 11" key="1">
    <citation type="journal article" date="2014" name="Genome Announc.">
        <title>Draft genome sequences of six enterohepatic helicobacter species isolated from humans and one from rhesus macaques.</title>
        <authorList>
            <person name="Shen Z."/>
            <person name="Sheh A."/>
            <person name="Young S.K."/>
            <person name="Abouelliel A."/>
            <person name="Ward D.V."/>
            <person name="Earl A.M."/>
            <person name="Fox J.G."/>
        </authorList>
    </citation>
    <scope>NUCLEOTIDE SEQUENCE [LARGE SCALE GENOMIC DNA]</scope>
    <source>
        <strain evidence="10 11">ATCC 43879</strain>
    </source>
</reference>
<evidence type="ECO:0000256" key="1">
    <source>
        <dbReference type="ARBA" id="ARBA00001966"/>
    </source>
</evidence>
<evidence type="ECO:0000259" key="9">
    <source>
        <dbReference type="PROSITE" id="PS51918"/>
    </source>
</evidence>
<dbReference type="Pfam" id="PF04055">
    <property type="entry name" value="Radical_SAM"/>
    <property type="match status" value="1"/>
</dbReference>
<evidence type="ECO:0000256" key="5">
    <source>
        <dbReference type="ARBA" id="ARBA00023004"/>
    </source>
</evidence>
<dbReference type="HOGENOM" id="CLU_049058_0_0_7"/>
<dbReference type="InterPro" id="IPR013785">
    <property type="entry name" value="Aldolase_TIM"/>
</dbReference>
<dbReference type="PANTHER" id="PTHR21339">
    <property type="entry name" value="RADICAL S-ADENOSYL METHIONINE DOMAIN-CONTAINING PROTEIN 2"/>
    <property type="match status" value="1"/>
</dbReference>
<dbReference type="InterPro" id="IPR007197">
    <property type="entry name" value="rSAM"/>
</dbReference>
<keyword evidence="2" id="KW-0004">4Fe-4S</keyword>
<gene>
    <name evidence="10" type="ORF">HRAG_01484</name>
</gene>
<evidence type="ECO:0000256" key="7">
    <source>
        <dbReference type="ARBA" id="ARBA00023118"/>
    </source>
</evidence>
<keyword evidence="5" id="KW-0408">Iron</keyword>
<dbReference type="SFLD" id="SFLDS00029">
    <property type="entry name" value="Radical_SAM"/>
    <property type="match status" value="1"/>
</dbReference>
<dbReference type="Gene3D" id="3.20.20.70">
    <property type="entry name" value="Aldolase class I"/>
    <property type="match status" value="1"/>
</dbReference>
<comment type="cofactor">
    <cofactor evidence="1">
        <name>[4Fe-4S] cluster</name>
        <dbReference type="ChEBI" id="CHEBI:49883"/>
    </cofactor>
</comment>
<comment type="caution">
    <text evidence="10">The sequence shown here is derived from an EMBL/GenBank/DDBJ whole genome shotgun (WGS) entry which is preliminary data.</text>
</comment>
<keyword evidence="11" id="KW-1185">Reference proteome</keyword>
<keyword evidence="7" id="KW-0051">Antiviral defense</keyword>
<dbReference type="InterPro" id="IPR058240">
    <property type="entry name" value="rSAM_sf"/>
</dbReference>
<keyword evidence="4" id="KW-0479">Metal-binding</keyword>
<dbReference type="GO" id="GO:0046872">
    <property type="term" value="F:metal ion binding"/>
    <property type="evidence" value="ECO:0007669"/>
    <property type="project" value="UniProtKB-KW"/>
</dbReference>
<accession>C3XHD8</accession>
<dbReference type="SFLD" id="SFLDG01088">
    <property type="entry name" value="antiviral_proteins"/>
    <property type="match status" value="1"/>
</dbReference>
<dbReference type="NCBIfam" id="NF038283">
    <property type="entry name" value="viperin_w_prok"/>
    <property type="match status" value="1"/>
</dbReference>
<protein>
    <recommendedName>
        <fullName evidence="8">S-adenosylmethionine-dependent nucleotide dehydratase</fullName>
    </recommendedName>
</protein>
<dbReference type="PANTHER" id="PTHR21339:SF0">
    <property type="entry name" value="S-ADENOSYLMETHIONINE-DEPENDENT NUCLEOTIDE DEHYDRATASE RSAD2"/>
    <property type="match status" value="1"/>
</dbReference>
<dbReference type="EMBL" id="ACDN02000024">
    <property type="protein sequence ID" value="EEO24427.1"/>
    <property type="molecule type" value="Genomic_DNA"/>
</dbReference>
<dbReference type="GO" id="GO:0051539">
    <property type="term" value="F:4 iron, 4 sulfur cluster binding"/>
    <property type="evidence" value="ECO:0007669"/>
    <property type="project" value="UniProtKB-KW"/>
</dbReference>
<dbReference type="OrthoDB" id="9763993at2"/>
<proteinExistence type="predicted"/>
<evidence type="ECO:0000256" key="6">
    <source>
        <dbReference type="ARBA" id="ARBA00023014"/>
    </source>
</evidence>
<feature type="domain" description="Radical SAM core" evidence="9">
    <location>
        <begin position="1"/>
        <end position="219"/>
    </location>
</feature>
<name>C3XHD8_9HELI</name>
<dbReference type="InterPro" id="IPR051196">
    <property type="entry name" value="RSAD2/Viperin_antiviral"/>
</dbReference>
<dbReference type="eggNOG" id="COG0535">
    <property type="taxonomic scope" value="Bacteria"/>
</dbReference>
<dbReference type="SFLD" id="SFLDG01067">
    <property type="entry name" value="SPASM/twitch_domain_containing"/>
    <property type="match status" value="1"/>
</dbReference>
<evidence type="ECO:0000256" key="2">
    <source>
        <dbReference type="ARBA" id="ARBA00022485"/>
    </source>
</evidence>
<dbReference type="SUPFAM" id="SSF102114">
    <property type="entry name" value="Radical SAM enzymes"/>
    <property type="match status" value="1"/>
</dbReference>
<dbReference type="GO" id="GO:0003824">
    <property type="term" value="F:catalytic activity"/>
    <property type="evidence" value="ECO:0007669"/>
    <property type="project" value="InterPro"/>
</dbReference>
<dbReference type="RefSeq" id="WP_005219151.1">
    <property type="nucleotide sequence ID" value="NZ_KI392035.1"/>
</dbReference>
<dbReference type="CDD" id="cd01335">
    <property type="entry name" value="Radical_SAM"/>
    <property type="match status" value="1"/>
</dbReference>
<evidence type="ECO:0000256" key="8">
    <source>
        <dbReference type="ARBA" id="ARBA00039667"/>
    </source>
</evidence>
<organism evidence="10 11">
    <name type="scientific">Helicobacter bilis ATCC 43879</name>
    <dbReference type="NCBI Taxonomy" id="613026"/>
    <lineage>
        <taxon>Bacteria</taxon>
        <taxon>Pseudomonadati</taxon>
        <taxon>Campylobacterota</taxon>
        <taxon>Epsilonproteobacteria</taxon>
        <taxon>Campylobacterales</taxon>
        <taxon>Helicobacteraceae</taxon>
        <taxon>Helicobacter</taxon>
    </lineage>
</organism>
<evidence type="ECO:0000313" key="11">
    <source>
        <dbReference type="Proteomes" id="UP000005085"/>
    </source>
</evidence>
<dbReference type="GO" id="GO:0051607">
    <property type="term" value="P:defense response to virus"/>
    <property type="evidence" value="ECO:0007669"/>
    <property type="project" value="UniProtKB-KW"/>
</dbReference>
<sequence length="283" mass="32977">MDAITLNWHITEQCNYKCHYCFAKYTKCNMQEIHRNKENITTLLTKLYNSIGAIYNTDSLRLNIAGGEPLLSKNLGFIVESAYKLGFKISIITNASLLTKEFIESYIALFTMFGISVDSINTETNNHIGRCSKTHNNNTAYLKDTINFLKAKNKDMQIKINTVVNRYNYKENMSEFIESIKPDKWKIFQALSINADKNYCNKTQYKYFLRTHKHLKSCITDEDKDLMTNSYIMIDPYGRFYQNTKGNNKGYTYSPILLDLADKDIANYLKVDMIKYKKRCNLV</sequence>
<evidence type="ECO:0000256" key="3">
    <source>
        <dbReference type="ARBA" id="ARBA00022691"/>
    </source>
</evidence>
<keyword evidence="6" id="KW-0411">Iron-sulfur</keyword>